<comment type="caution">
    <text evidence="2">The sequence shown here is derived from an EMBL/GenBank/DDBJ whole genome shotgun (WGS) entry which is preliminary data.</text>
</comment>
<protein>
    <submittedName>
        <fullName evidence="2">Uncharacterized protein</fullName>
    </submittedName>
</protein>
<evidence type="ECO:0000256" key="1">
    <source>
        <dbReference type="SAM" id="MobiDB-lite"/>
    </source>
</evidence>
<evidence type="ECO:0000313" key="3">
    <source>
        <dbReference type="Proteomes" id="UP001221413"/>
    </source>
</evidence>
<dbReference type="EMBL" id="JAQGDS010000005">
    <property type="protein sequence ID" value="KAJ6260791.1"/>
    <property type="molecule type" value="Genomic_DNA"/>
</dbReference>
<dbReference type="AlphaFoldDB" id="A0AAD6J2A0"/>
<sequence>MGQLGLGTVASTVAIPTAKGCLKPRGRPASATTILGQAERSWGRNHQANWSDLAAPSPHRAIVH</sequence>
<accession>A0AAD6J2A0</accession>
<feature type="region of interest" description="Disordered" evidence="1">
    <location>
        <begin position="38"/>
        <end position="64"/>
    </location>
</feature>
<proteinExistence type="predicted"/>
<evidence type="ECO:0000313" key="2">
    <source>
        <dbReference type="EMBL" id="KAJ6260791.1"/>
    </source>
</evidence>
<organism evidence="2 3">
    <name type="scientific">Drechslerella dactyloides</name>
    <name type="common">Nematode-trapping fungus</name>
    <name type="synonym">Arthrobotrys dactyloides</name>
    <dbReference type="NCBI Taxonomy" id="74499"/>
    <lineage>
        <taxon>Eukaryota</taxon>
        <taxon>Fungi</taxon>
        <taxon>Dikarya</taxon>
        <taxon>Ascomycota</taxon>
        <taxon>Pezizomycotina</taxon>
        <taxon>Orbiliomycetes</taxon>
        <taxon>Orbiliales</taxon>
        <taxon>Orbiliaceae</taxon>
        <taxon>Drechslerella</taxon>
    </lineage>
</organism>
<keyword evidence="3" id="KW-1185">Reference proteome</keyword>
<gene>
    <name evidence="2" type="ORF">Dda_5021</name>
</gene>
<reference evidence="2" key="1">
    <citation type="submission" date="2023-01" db="EMBL/GenBank/DDBJ databases">
        <title>The chitinases involved in constricting ring structure development in the nematode-trapping fungus Drechslerella dactyloides.</title>
        <authorList>
            <person name="Wang R."/>
            <person name="Zhang L."/>
            <person name="Tang P."/>
            <person name="Li S."/>
            <person name="Liang L."/>
        </authorList>
    </citation>
    <scope>NUCLEOTIDE SEQUENCE</scope>
    <source>
        <strain evidence="2">YMF1.00031</strain>
    </source>
</reference>
<dbReference type="Proteomes" id="UP001221413">
    <property type="component" value="Unassembled WGS sequence"/>
</dbReference>
<name>A0AAD6J2A0_DREDA</name>